<dbReference type="GO" id="GO:0043531">
    <property type="term" value="F:ADP binding"/>
    <property type="evidence" value="ECO:0007669"/>
    <property type="project" value="InterPro"/>
</dbReference>
<feature type="domain" description="CCHC-type" evidence="6">
    <location>
        <begin position="939"/>
        <end position="954"/>
    </location>
</feature>
<dbReference type="SUPFAM" id="SSF52540">
    <property type="entry name" value="P-loop containing nucleoside triphosphate hydrolases"/>
    <property type="match status" value="1"/>
</dbReference>
<dbReference type="GO" id="GO:0006952">
    <property type="term" value="P:defense response"/>
    <property type="evidence" value="ECO:0007669"/>
    <property type="project" value="UniProtKB-KW"/>
</dbReference>
<dbReference type="InterPro" id="IPR036875">
    <property type="entry name" value="Znf_CCHC_sf"/>
</dbReference>
<dbReference type="Gene3D" id="3.40.50.300">
    <property type="entry name" value="P-loop containing nucleotide triphosphate hydrolases"/>
    <property type="match status" value="1"/>
</dbReference>
<feature type="coiled-coil region" evidence="4">
    <location>
        <begin position="63"/>
        <end position="90"/>
    </location>
</feature>
<dbReference type="Gene3D" id="3.80.10.10">
    <property type="entry name" value="Ribonuclease Inhibitor"/>
    <property type="match status" value="1"/>
</dbReference>
<keyword evidence="4" id="KW-0175">Coiled coil</keyword>
<feature type="compositionally biased region" description="Basic and acidic residues" evidence="5">
    <location>
        <begin position="901"/>
        <end position="911"/>
    </location>
</feature>
<reference evidence="7" key="2">
    <citation type="submission" date="2020-10" db="EMBL/GenBank/DDBJ databases">
        <authorList>
            <person name="Cooper E.A."/>
            <person name="Brenton Z.W."/>
            <person name="Flinn B.S."/>
            <person name="Jenkins J."/>
            <person name="Shu S."/>
            <person name="Flowers D."/>
            <person name="Luo F."/>
            <person name="Wang Y."/>
            <person name="Xia P."/>
            <person name="Barry K."/>
            <person name="Daum C."/>
            <person name="Lipzen A."/>
            <person name="Yoshinaga Y."/>
            <person name="Schmutz J."/>
            <person name="Saski C."/>
            <person name="Vermerris W."/>
            <person name="Kresovich S."/>
        </authorList>
    </citation>
    <scope>NUCLEOTIDE SEQUENCE</scope>
</reference>
<dbReference type="InterPro" id="IPR036388">
    <property type="entry name" value="WH-like_DNA-bd_sf"/>
</dbReference>
<evidence type="ECO:0000313" key="7">
    <source>
        <dbReference type="EMBL" id="KAG0531041.1"/>
    </source>
</evidence>
<feature type="compositionally biased region" description="Acidic residues" evidence="5">
    <location>
        <begin position="1196"/>
        <end position="1206"/>
    </location>
</feature>
<protein>
    <recommendedName>
        <fullName evidence="6">CCHC-type domain-containing protein</fullName>
    </recommendedName>
</protein>
<dbReference type="SUPFAM" id="SSF57756">
    <property type="entry name" value="Retrovirus zinc finger-like domains"/>
    <property type="match status" value="1"/>
</dbReference>
<reference evidence="7" key="1">
    <citation type="journal article" date="2019" name="BMC Genomics">
        <title>A new reference genome for Sorghum bicolor reveals high levels of sequence similarity between sweet and grain genotypes: implications for the genetics of sugar metabolism.</title>
        <authorList>
            <person name="Cooper E.A."/>
            <person name="Brenton Z.W."/>
            <person name="Flinn B.S."/>
            <person name="Jenkins J."/>
            <person name="Shu S."/>
            <person name="Flowers D."/>
            <person name="Luo F."/>
            <person name="Wang Y."/>
            <person name="Xia P."/>
            <person name="Barry K."/>
            <person name="Daum C."/>
            <person name="Lipzen A."/>
            <person name="Yoshinaga Y."/>
            <person name="Schmutz J."/>
            <person name="Saski C."/>
            <person name="Vermerris W."/>
            <person name="Kresovich S."/>
        </authorList>
    </citation>
    <scope>NUCLEOTIDE SEQUENCE</scope>
</reference>
<keyword evidence="3" id="KW-0479">Metal-binding</keyword>
<evidence type="ECO:0000256" key="1">
    <source>
        <dbReference type="ARBA" id="ARBA00022737"/>
    </source>
</evidence>
<dbReference type="PANTHER" id="PTHR23155:SF1210">
    <property type="entry name" value="AAA+ ATPASE DOMAIN-CONTAINING PROTEIN"/>
    <property type="match status" value="1"/>
</dbReference>
<feature type="region of interest" description="Disordered" evidence="5">
    <location>
        <begin position="896"/>
        <end position="929"/>
    </location>
</feature>
<dbReference type="InterPro" id="IPR058922">
    <property type="entry name" value="WHD_DRP"/>
</dbReference>
<keyword evidence="3" id="KW-0863">Zinc-finger</keyword>
<dbReference type="Pfam" id="PF00098">
    <property type="entry name" value="zf-CCHC"/>
    <property type="match status" value="1"/>
</dbReference>
<dbReference type="AlphaFoldDB" id="A0A921UIH5"/>
<feature type="region of interest" description="Disordered" evidence="5">
    <location>
        <begin position="1179"/>
        <end position="1215"/>
    </location>
</feature>
<evidence type="ECO:0000256" key="4">
    <source>
        <dbReference type="SAM" id="Coils"/>
    </source>
</evidence>
<dbReference type="GO" id="GO:0003676">
    <property type="term" value="F:nucleic acid binding"/>
    <property type="evidence" value="ECO:0007669"/>
    <property type="project" value="InterPro"/>
</dbReference>
<comment type="caution">
    <text evidence="7">The sequence shown here is derived from an EMBL/GenBank/DDBJ whole genome shotgun (WGS) entry which is preliminary data.</text>
</comment>
<organism evidence="7 8">
    <name type="scientific">Sorghum bicolor</name>
    <name type="common">Sorghum</name>
    <name type="synonym">Sorghum vulgare</name>
    <dbReference type="NCBI Taxonomy" id="4558"/>
    <lineage>
        <taxon>Eukaryota</taxon>
        <taxon>Viridiplantae</taxon>
        <taxon>Streptophyta</taxon>
        <taxon>Embryophyta</taxon>
        <taxon>Tracheophyta</taxon>
        <taxon>Spermatophyta</taxon>
        <taxon>Magnoliopsida</taxon>
        <taxon>Liliopsida</taxon>
        <taxon>Poales</taxon>
        <taxon>Poaceae</taxon>
        <taxon>PACMAD clade</taxon>
        <taxon>Panicoideae</taxon>
        <taxon>Andropogonodae</taxon>
        <taxon>Andropogoneae</taxon>
        <taxon>Sorghinae</taxon>
        <taxon>Sorghum</taxon>
    </lineage>
</organism>
<dbReference type="SUPFAM" id="SSF52058">
    <property type="entry name" value="L domain-like"/>
    <property type="match status" value="1"/>
</dbReference>
<dbReference type="GO" id="GO:0051707">
    <property type="term" value="P:response to other organism"/>
    <property type="evidence" value="ECO:0007669"/>
    <property type="project" value="UniProtKB-ARBA"/>
</dbReference>
<evidence type="ECO:0000256" key="5">
    <source>
        <dbReference type="SAM" id="MobiDB-lite"/>
    </source>
</evidence>
<dbReference type="PANTHER" id="PTHR23155">
    <property type="entry name" value="DISEASE RESISTANCE PROTEIN RP"/>
    <property type="match status" value="1"/>
</dbReference>
<dbReference type="PROSITE" id="PS50158">
    <property type="entry name" value="ZF_CCHC"/>
    <property type="match status" value="1"/>
</dbReference>
<dbReference type="Pfam" id="PF23559">
    <property type="entry name" value="WHD_DRP"/>
    <property type="match status" value="1"/>
</dbReference>
<keyword evidence="1" id="KW-0677">Repeat</keyword>
<dbReference type="EMBL" id="CM027684">
    <property type="protein sequence ID" value="KAG0531041.1"/>
    <property type="molecule type" value="Genomic_DNA"/>
</dbReference>
<name>A0A921UIH5_SORBI</name>
<dbReference type="InterPro" id="IPR001878">
    <property type="entry name" value="Znf_CCHC"/>
</dbReference>
<dbReference type="Gene3D" id="1.20.5.4130">
    <property type="match status" value="1"/>
</dbReference>
<gene>
    <name evidence="7" type="ORF">BDA96_05G240100</name>
</gene>
<evidence type="ECO:0000256" key="3">
    <source>
        <dbReference type="PROSITE-ProRule" id="PRU00047"/>
    </source>
</evidence>
<keyword evidence="3" id="KW-0862">Zinc</keyword>
<dbReference type="Gene3D" id="4.10.60.10">
    <property type="entry name" value="Zinc finger, CCHC-type"/>
    <property type="match status" value="1"/>
</dbReference>
<dbReference type="SMART" id="SM00343">
    <property type="entry name" value="ZnF_C2HC"/>
    <property type="match status" value="2"/>
</dbReference>
<evidence type="ECO:0000256" key="2">
    <source>
        <dbReference type="ARBA" id="ARBA00022821"/>
    </source>
</evidence>
<accession>A0A921UIH5</accession>
<dbReference type="InterPro" id="IPR044974">
    <property type="entry name" value="Disease_R_plants"/>
</dbReference>
<dbReference type="InterPro" id="IPR002182">
    <property type="entry name" value="NB-ARC"/>
</dbReference>
<dbReference type="PRINTS" id="PR00364">
    <property type="entry name" value="DISEASERSIST"/>
</dbReference>
<dbReference type="Pfam" id="PF00931">
    <property type="entry name" value="NB-ARC"/>
    <property type="match status" value="1"/>
</dbReference>
<sequence>MELAAEPELSSLLSEADGVYKLRSRVRSDIHLVQKELASLQVALSKIADVPAYKLDEQTKASAADLRNLYSQIQHDVDNLRDRIRAHRSRMAHLPGLKGFVDKISFKIASIWASREFAISIREMKRRLQDSADRHVSHAIVEVNGPQLLLDTEDLFGIDSHKEKLVSILTEASQQLKVVAIVGDGDVEKTTLAKVVYDNIAPQFDLKAWVTVSNQPDIIKILRSMLQQISQDDQRGDFEEMDHKQLIDKIRKTLKVKRYLIVVDNILDEPECELLKCALIDNNYGSAVLMTSRKRGHIAYFVGSVHELQPLSDVDSRKLLYKRLFGSEDKRPSSELGEIYEKFLERCGGMPSTIITISRLLADKKSMTRDELYAFYASIYSGVLFDQTIGHDLPHLKTCLLYLSLFPKGCEVNGEHLIWKWLAEGFIHEKESEGRTSQELAELYLKELSKRDLIQPVDVDADGRVLYWTVKDHELIIAMSTQENFVSVLSSHVQGRPISSMVQRLSIQGSNVEHQQLEGHLSQVKSLVVSGDTNWIPSLSVLQDLRVLDLGGSQSLQNDDIKDIGSLFHLKCLIIGGKYITHIPEKIGDLLFLETLDLRESGVIELPERIFQIKQLKRLYINSCTNIPQGIGKLEALLELGDIKISEPNLLKELHSLKKLKILRIAIWSWKHEKLNIYYGQLWENLSSLVQARQNIRSLSILTCCSTDFMDTMAAEWAPSSLEKLEIRYGIFDKLPNWTGSLHVSSLSIEVNELSQDMINILGKLENLCSLSLTSKHEPKGKFVTDPEGFGKLESLQFVSNVMVKMFELKEEAMQKLRRLTLRFQASLTETENQDFSFGFESLQSLEQLHVEIICFNASQGVVNKAESAIQEAKARCPNNRLINLKIRRVRDQALSQKQTQEVKDQGKEEIMTTEAGKQTVEKGESSGNGQEKSVQVVCFNCGEIGHFSSVCSKPKVCFICHKADHVVDLCPEWQKTPKAAQYYGSANRGLGFYHIDVEPRDDNRFSHWLGMDNFGVFTIEEGEIDEEGILENLRELVDRDWAWQLRKIDEDSYIVRFPPHKKVENMVIGKASLFHVNKESVVASLKVWNGDVEPIGSLIDVWVQIKGIPPKWVDWGSIRKVASSLGLMVEVDWQSLFNSFFSLVRVKIQCKDPTKVPKERIFVLKKQLYLVSFKTEGFEQKDNSSDDGSGKSSGEEELEEEDPLDGDPKDNTNN</sequence>
<dbReference type="InterPro" id="IPR027417">
    <property type="entry name" value="P-loop_NTPase"/>
</dbReference>
<evidence type="ECO:0000259" key="6">
    <source>
        <dbReference type="PROSITE" id="PS50158"/>
    </source>
</evidence>
<dbReference type="Proteomes" id="UP000807115">
    <property type="component" value="Chromosome 5"/>
</dbReference>
<dbReference type="InterPro" id="IPR032675">
    <property type="entry name" value="LRR_dom_sf"/>
</dbReference>
<proteinExistence type="predicted"/>
<dbReference type="Gene3D" id="1.10.10.10">
    <property type="entry name" value="Winged helix-like DNA-binding domain superfamily/Winged helix DNA-binding domain"/>
    <property type="match status" value="1"/>
</dbReference>
<evidence type="ECO:0000313" key="8">
    <source>
        <dbReference type="Proteomes" id="UP000807115"/>
    </source>
</evidence>
<dbReference type="Pfam" id="PF23598">
    <property type="entry name" value="LRR_14"/>
    <property type="match status" value="1"/>
</dbReference>
<dbReference type="GO" id="GO:0008270">
    <property type="term" value="F:zinc ion binding"/>
    <property type="evidence" value="ECO:0007669"/>
    <property type="project" value="UniProtKB-KW"/>
</dbReference>
<keyword evidence="2" id="KW-0611">Plant defense</keyword>
<dbReference type="InterPro" id="IPR055414">
    <property type="entry name" value="LRR_R13L4/SHOC2-like"/>
</dbReference>